<accession>A0A8D8J7M1</accession>
<dbReference type="AlphaFoldDB" id="A0A8D8J7M1"/>
<protein>
    <submittedName>
        <fullName evidence="2">(northern house mosquito) hypothetical protein</fullName>
    </submittedName>
</protein>
<reference evidence="2" key="1">
    <citation type="submission" date="2021-05" db="EMBL/GenBank/DDBJ databases">
        <authorList>
            <person name="Alioto T."/>
            <person name="Alioto T."/>
            <person name="Gomez Garrido J."/>
        </authorList>
    </citation>
    <scope>NUCLEOTIDE SEQUENCE</scope>
</reference>
<name>A0A8D8J7M1_CULPI</name>
<proteinExistence type="predicted"/>
<dbReference type="EMBL" id="HBUE01274021">
    <property type="protein sequence ID" value="CAG6565337.1"/>
    <property type="molecule type" value="Transcribed_RNA"/>
</dbReference>
<dbReference type="EMBL" id="HBUE01168655">
    <property type="protein sequence ID" value="CAG6513854.1"/>
    <property type="molecule type" value="Transcribed_RNA"/>
</dbReference>
<organism evidence="2">
    <name type="scientific">Culex pipiens</name>
    <name type="common">House mosquito</name>
    <dbReference type="NCBI Taxonomy" id="7175"/>
    <lineage>
        <taxon>Eukaryota</taxon>
        <taxon>Metazoa</taxon>
        <taxon>Ecdysozoa</taxon>
        <taxon>Arthropoda</taxon>
        <taxon>Hexapoda</taxon>
        <taxon>Insecta</taxon>
        <taxon>Pterygota</taxon>
        <taxon>Neoptera</taxon>
        <taxon>Endopterygota</taxon>
        <taxon>Diptera</taxon>
        <taxon>Nematocera</taxon>
        <taxon>Culicoidea</taxon>
        <taxon>Culicidae</taxon>
        <taxon>Culicinae</taxon>
        <taxon>Culicini</taxon>
        <taxon>Culex</taxon>
        <taxon>Culex</taxon>
    </lineage>
</organism>
<sequence length="107" mass="12165">MCCAQREGDPLVWIPPRNGNPLLHIHNKNQQQATDTHTQTHKIRQRSFLTGWWFGLGRSLALFRCICFHFPEVANSETRRNVTRAKRTTKSTTPPPPLSKIGSSSSI</sequence>
<feature type="region of interest" description="Disordered" evidence="1">
    <location>
        <begin position="78"/>
        <end position="107"/>
    </location>
</feature>
<dbReference type="EMBL" id="HBUE01168657">
    <property type="protein sequence ID" value="CAG6513856.1"/>
    <property type="molecule type" value="Transcribed_RNA"/>
</dbReference>
<dbReference type="EMBL" id="HBUE01274019">
    <property type="protein sequence ID" value="CAG6565335.1"/>
    <property type="molecule type" value="Transcribed_RNA"/>
</dbReference>
<evidence type="ECO:0000313" key="2">
    <source>
        <dbReference type="EMBL" id="CAG6565337.1"/>
    </source>
</evidence>
<evidence type="ECO:0000256" key="1">
    <source>
        <dbReference type="SAM" id="MobiDB-lite"/>
    </source>
</evidence>